<evidence type="ECO:0000256" key="8">
    <source>
        <dbReference type="SAM" id="MobiDB-lite"/>
    </source>
</evidence>
<gene>
    <name evidence="10" type="primary">KXD1</name>
    <name evidence="10" type="ORF">FIM1_3920</name>
</gene>
<dbReference type="PANTHER" id="PTHR37787">
    <property type="entry name" value="BIOGENESIS OF LYSOSOME-RELATED ORGANELLES COMPLEX 1 SUBUNIT KXD1"/>
    <property type="match status" value="1"/>
</dbReference>
<organism evidence="10 11">
    <name type="scientific">Kluyveromyces marxianus</name>
    <name type="common">Yeast</name>
    <name type="synonym">Candida kefyr</name>
    <dbReference type="NCBI Taxonomy" id="4911"/>
    <lineage>
        <taxon>Eukaryota</taxon>
        <taxon>Fungi</taxon>
        <taxon>Dikarya</taxon>
        <taxon>Ascomycota</taxon>
        <taxon>Saccharomycotina</taxon>
        <taxon>Saccharomycetes</taxon>
        <taxon>Saccharomycetales</taxon>
        <taxon>Saccharomycetaceae</taxon>
        <taxon>Kluyveromyces</taxon>
    </lineage>
</organism>
<dbReference type="PANTHER" id="PTHR37787:SF1">
    <property type="entry name" value="BIOGENESIS OF LYSOSOME-RELATED ORGANELLES COMPLEX 1 SUBUNIT KXD1"/>
    <property type="match status" value="1"/>
</dbReference>
<evidence type="ECO:0000256" key="2">
    <source>
        <dbReference type="ARBA" id="ARBA00004177"/>
    </source>
</evidence>
<evidence type="ECO:0000256" key="6">
    <source>
        <dbReference type="ARBA" id="ARBA00022753"/>
    </source>
</evidence>
<reference evidence="10 11" key="2">
    <citation type="submission" date="2019-11" db="EMBL/GenBank/DDBJ databases">
        <authorList>
            <person name="Lu H."/>
        </authorList>
    </citation>
    <scope>NUCLEOTIDE SEQUENCE [LARGE SCALE GENOMIC DNA]</scope>
    <source>
        <strain evidence="10 11">FIM1</strain>
    </source>
</reference>
<evidence type="ECO:0000256" key="7">
    <source>
        <dbReference type="ARBA" id="ARBA00029808"/>
    </source>
</evidence>
<keyword evidence="5" id="KW-0813">Transport</keyword>
<proteinExistence type="inferred from homology"/>
<dbReference type="Pfam" id="PF10241">
    <property type="entry name" value="KxDL"/>
    <property type="match status" value="1"/>
</dbReference>
<dbReference type="InterPro" id="IPR051390">
    <property type="entry name" value="BLOC-1_subunit_KXD1"/>
</dbReference>
<dbReference type="EMBL" id="CP015059">
    <property type="protein sequence ID" value="QGN17189.1"/>
    <property type="molecule type" value="Genomic_DNA"/>
</dbReference>
<dbReference type="Proteomes" id="UP000422736">
    <property type="component" value="Chromosome 6"/>
</dbReference>
<feature type="domain" description="KxDL" evidence="9">
    <location>
        <begin position="78"/>
        <end position="163"/>
    </location>
</feature>
<comment type="similarity">
    <text evidence="3">Belongs to the KXD1 family.</text>
</comment>
<name>A0ABX6F216_KLUMA</name>
<sequence>MEESRSCTPSVDSRNYAIPEGDYVSSDSHSEVSESESDQSSHVDSEDSLLPTESSGTLWMNQIQETPMFDSSKFLFESLNNTINSIDFSESLATQAKTSALINSKSRELKSLMKQLQERLQYYTDRFKRGAAVSSELKVNLQMLSKRIATLDALISKQFPIEYNQSRDKIIERRLDD</sequence>
<evidence type="ECO:0000256" key="5">
    <source>
        <dbReference type="ARBA" id="ARBA00022448"/>
    </source>
</evidence>
<protein>
    <recommendedName>
        <fullName evidence="4">Biogenesis of lysosome-related organelles complex 1 subunit KXD1</fullName>
    </recommendedName>
    <alternativeName>
        <fullName evidence="7">KxDL homolog</fullName>
    </alternativeName>
</protein>
<evidence type="ECO:0000256" key="3">
    <source>
        <dbReference type="ARBA" id="ARBA00005913"/>
    </source>
</evidence>
<keyword evidence="6" id="KW-0967">Endosome</keyword>
<accession>A0ABX6F216</accession>
<comment type="subcellular location">
    <subcellularLocation>
        <location evidence="2">Endosome</location>
    </subcellularLocation>
</comment>
<evidence type="ECO:0000313" key="11">
    <source>
        <dbReference type="Proteomes" id="UP000422736"/>
    </source>
</evidence>
<evidence type="ECO:0000313" key="10">
    <source>
        <dbReference type="EMBL" id="QGN17189.1"/>
    </source>
</evidence>
<evidence type="ECO:0000256" key="1">
    <source>
        <dbReference type="ARBA" id="ARBA00002069"/>
    </source>
</evidence>
<dbReference type="InterPro" id="IPR019371">
    <property type="entry name" value="KxDL_dom"/>
</dbReference>
<evidence type="ECO:0000259" key="9">
    <source>
        <dbReference type="Pfam" id="PF10241"/>
    </source>
</evidence>
<feature type="compositionally biased region" description="Polar residues" evidence="8">
    <location>
        <begin position="1"/>
        <end position="13"/>
    </location>
</feature>
<keyword evidence="11" id="KW-1185">Reference proteome</keyword>
<feature type="region of interest" description="Disordered" evidence="8">
    <location>
        <begin position="1"/>
        <end position="54"/>
    </location>
</feature>
<evidence type="ECO:0000256" key="4">
    <source>
        <dbReference type="ARBA" id="ARBA00016207"/>
    </source>
</evidence>
<comment type="function">
    <text evidence="1">Component of the biogenesis of lysosome-related organelles complex-1 (BLOC-1) involved in endosomal cargo sorting.</text>
</comment>
<reference evidence="10 11" key="1">
    <citation type="submission" date="2016-03" db="EMBL/GenBank/DDBJ databases">
        <title>How can Kluyveromyces marxianus grow so fast - potential evolutionary course in Saccharomyces Complex revealed by comparative genomics.</title>
        <authorList>
            <person name="Mo W."/>
            <person name="Lu W."/>
            <person name="Yang X."/>
            <person name="Qi J."/>
            <person name="Lv H."/>
        </authorList>
    </citation>
    <scope>NUCLEOTIDE SEQUENCE [LARGE SCALE GENOMIC DNA]</scope>
    <source>
        <strain evidence="10 11">FIM1</strain>
    </source>
</reference>